<evidence type="ECO:0000256" key="2">
    <source>
        <dbReference type="ARBA" id="ARBA00023015"/>
    </source>
</evidence>
<feature type="domain" description="HTH lysR-type" evidence="5">
    <location>
        <begin position="8"/>
        <end position="65"/>
    </location>
</feature>
<comment type="caution">
    <text evidence="6">The sequence shown here is derived from an EMBL/GenBank/DDBJ whole genome shotgun (WGS) entry which is preliminary data.</text>
</comment>
<evidence type="ECO:0000256" key="3">
    <source>
        <dbReference type="ARBA" id="ARBA00023125"/>
    </source>
</evidence>
<sequence>MTLPPGMPPLGALSAFALVAETGSLTAAARALNVTQPAISRRLRELEAMLGVALVQRGANSLRLTEAGTRYAASLSEAFGMIRRATSALARARGPFRVRAYTTWARHWLIPRLPRFQALHPELTIEVVASIAPVDFGREAVDAAIRSGPGDTPPAPGAIRLQAITVAPFAARGAKGDSLLGGRARPDDWARWHAATGRPAPSAPPLLFESTTLAIQAAIEGLGSVICPPEFVEADLRARRLRALPGGAVAMSEHYWLLLPPGPVLPEARAFADWLLAETRA</sequence>
<organism evidence="6 7">
    <name type="scientific">Rhodovarius crocodyli</name>
    <dbReference type="NCBI Taxonomy" id="1979269"/>
    <lineage>
        <taxon>Bacteria</taxon>
        <taxon>Pseudomonadati</taxon>
        <taxon>Pseudomonadota</taxon>
        <taxon>Alphaproteobacteria</taxon>
        <taxon>Acetobacterales</taxon>
        <taxon>Roseomonadaceae</taxon>
        <taxon>Rhodovarius</taxon>
    </lineage>
</organism>
<comment type="similarity">
    <text evidence="1">Belongs to the LysR transcriptional regulatory family.</text>
</comment>
<dbReference type="SUPFAM" id="SSF46785">
    <property type="entry name" value="Winged helix' DNA-binding domain"/>
    <property type="match status" value="1"/>
</dbReference>
<dbReference type="PANTHER" id="PTHR30537">
    <property type="entry name" value="HTH-TYPE TRANSCRIPTIONAL REGULATOR"/>
    <property type="match status" value="1"/>
</dbReference>
<dbReference type="PANTHER" id="PTHR30537:SF74">
    <property type="entry name" value="HTH-TYPE TRANSCRIPTIONAL REGULATOR TRPI"/>
    <property type="match status" value="1"/>
</dbReference>
<evidence type="ECO:0000256" key="4">
    <source>
        <dbReference type="ARBA" id="ARBA00023163"/>
    </source>
</evidence>
<protein>
    <submittedName>
        <fullName evidence="6">LysR family transcriptional regulator</fullName>
    </submittedName>
</protein>
<dbReference type="GO" id="GO:0003700">
    <property type="term" value="F:DNA-binding transcription factor activity"/>
    <property type="evidence" value="ECO:0007669"/>
    <property type="project" value="InterPro"/>
</dbReference>
<proteinExistence type="inferred from homology"/>
<dbReference type="PROSITE" id="PS50931">
    <property type="entry name" value="HTH_LYSR"/>
    <property type="match status" value="1"/>
</dbReference>
<keyword evidence="3" id="KW-0238">DNA-binding</keyword>
<dbReference type="InterPro" id="IPR058163">
    <property type="entry name" value="LysR-type_TF_proteobact-type"/>
</dbReference>
<evidence type="ECO:0000256" key="1">
    <source>
        <dbReference type="ARBA" id="ARBA00009437"/>
    </source>
</evidence>
<keyword evidence="4" id="KW-0804">Transcription</keyword>
<evidence type="ECO:0000313" key="6">
    <source>
        <dbReference type="EMBL" id="RVT90642.1"/>
    </source>
</evidence>
<dbReference type="GO" id="GO:0043565">
    <property type="term" value="F:sequence-specific DNA binding"/>
    <property type="evidence" value="ECO:0007669"/>
    <property type="project" value="TreeGrafter"/>
</dbReference>
<dbReference type="Pfam" id="PF00126">
    <property type="entry name" value="HTH_1"/>
    <property type="match status" value="1"/>
</dbReference>
<dbReference type="SUPFAM" id="SSF53850">
    <property type="entry name" value="Periplasmic binding protein-like II"/>
    <property type="match status" value="1"/>
</dbReference>
<accession>A0A437LZ17</accession>
<dbReference type="GO" id="GO:0006351">
    <property type="term" value="P:DNA-templated transcription"/>
    <property type="evidence" value="ECO:0007669"/>
    <property type="project" value="TreeGrafter"/>
</dbReference>
<dbReference type="InterPro" id="IPR005119">
    <property type="entry name" value="LysR_subst-bd"/>
</dbReference>
<dbReference type="EMBL" id="SACL01000013">
    <property type="protein sequence ID" value="RVT90642.1"/>
    <property type="molecule type" value="Genomic_DNA"/>
</dbReference>
<dbReference type="Gene3D" id="1.10.10.10">
    <property type="entry name" value="Winged helix-like DNA-binding domain superfamily/Winged helix DNA-binding domain"/>
    <property type="match status" value="1"/>
</dbReference>
<reference evidence="6 7" key="1">
    <citation type="submission" date="2019-01" db="EMBL/GenBank/DDBJ databases">
        <authorList>
            <person name="Chen W.-M."/>
        </authorList>
    </citation>
    <scope>NUCLEOTIDE SEQUENCE [LARGE SCALE GENOMIC DNA]</scope>
    <source>
        <strain evidence="6 7">CCP-6</strain>
    </source>
</reference>
<dbReference type="Gene3D" id="3.40.190.10">
    <property type="entry name" value="Periplasmic binding protein-like II"/>
    <property type="match status" value="2"/>
</dbReference>
<dbReference type="OrthoDB" id="9794694at2"/>
<evidence type="ECO:0000313" key="7">
    <source>
        <dbReference type="Proteomes" id="UP000282957"/>
    </source>
</evidence>
<dbReference type="Pfam" id="PF03466">
    <property type="entry name" value="LysR_substrate"/>
    <property type="match status" value="1"/>
</dbReference>
<dbReference type="PRINTS" id="PR00039">
    <property type="entry name" value="HTHLYSR"/>
</dbReference>
<evidence type="ECO:0000259" key="5">
    <source>
        <dbReference type="PROSITE" id="PS50931"/>
    </source>
</evidence>
<dbReference type="InterPro" id="IPR036388">
    <property type="entry name" value="WH-like_DNA-bd_sf"/>
</dbReference>
<dbReference type="Proteomes" id="UP000282957">
    <property type="component" value="Unassembled WGS sequence"/>
</dbReference>
<keyword evidence="7" id="KW-1185">Reference proteome</keyword>
<keyword evidence="2" id="KW-0805">Transcription regulation</keyword>
<dbReference type="InterPro" id="IPR000847">
    <property type="entry name" value="LysR_HTH_N"/>
</dbReference>
<dbReference type="InterPro" id="IPR036390">
    <property type="entry name" value="WH_DNA-bd_sf"/>
</dbReference>
<gene>
    <name evidence="6" type="ORF">EOD42_23725</name>
</gene>
<dbReference type="FunFam" id="1.10.10.10:FF:000001">
    <property type="entry name" value="LysR family transcriptional regulator"/>
    <property type="match status" value="1"/>
</dbReference>
<dbReference type="AlphaFoldDB" id="A0A437LZ17"/>
<name>A0A437LZ17_9PROT</name>